<dbReference type="RefSeq" id="XP_020124179.1">
    <property type="nucleotide sequence ID" value="XM_020259942.1"/>
</dbReference>
<accession>A0A225B2W2</accession>
<name>A0A225B2W2_TALAT</name>
<reference evidence="3 4" key="1">
    <citation type="submission" date="2015-06" db="EMBL/GenBank/DDBJ databases">
        <title>Talaromyces atroroseus IBT 11181 draft genome.</title>
        <authorList>
            <person name="Rasmussen K.B."/>
            <person name="Rasmussen S."/>
            <person name="Petersen B."/>
            <person name="Sicheritz-Ponten T."/>
            <person name="Mortensen U.H."/>
            <person name="Thrane U."/>
        </authorList>
    </citation>
    <scope>NUCLEOTIDE SEQUENCE [LARGE SCALE GENOMIC DNA]</scope>
    <source>
        <strain evidence="3 4">IBT 11181</strain>
    </source>
</reference>
<feature type="compositionally biased region" description="Polar residues" evidence="2">
    <location>
        <begin position="508"/>
        <end position="518"/>
    </location>
</feature>
<keyword evidence="4" id="KW-1185">Reference proteome</keyword>
<organism evidence="3 4">
    <name type="scientific">Talaromyces atroroseus</name>
    <dbReference type="NCBI Taxonomy" id="1441469"/>
    <lineage>
        <taxon>Eukaryota</taxon>
        <taxon>Fungi</taxon>
        <taxon>Dikarya</taxon>
        <taxon>Ascomycota</taxon>
        <taxon>Pezizomycotina</taxon>
        <taxon>Eurotiomycetes</taxon>
        <taxon>Eurotiomycetidae</taxon>
        <taxon>Eurotiales</taxon>
        <taxon>Trichocomaceae</taxon>
        <taxon>Talaromyces</taxon>
        <taxon>Talaromyces sect. Trachyspermi</taxon>
    </lineage>
</organism>
<feature type="compositionally biased region" description="Basic and acidic residues" evidence="2">
    <location>
        <begin position="493"/>
        <end position="507"/>
    </location>
</feature>
<feature type="coiled-coil region" evidence="1">
    <location>
        <begin position="16"/>
        <end position="50"/>
    </location>
</feature>
<evidence type="ECO:0000313" key="3">
    <source>
        <dbReference type="EMBL" id="OKL64058.1"/>
    </source>
</evidence>
<dbReference type="EMBL" id="LFMY01000001">
    <property type="protein sequence ID" value="OKL64058.1"/>
    <property type="molecule type" value="Genomic_DNA"/>
</dbReference>
<proteinExistence type="predicted"/>
<evidence type="ECO:0000256" key="1">
    <source>
        <dbReference type="SAM" id="Coils"/>
    </source>
</evidence>
<sequence>MASDTKTDLDIHCWSQTQAIAEIQTLRVQNSELQERLNSALLHIMDLEGEDVDQVTDDDVKKRFQRLHIAIDDWIAKIEVDYGRNSRDFRETFHGEEQDKIIQFLGLKDGAGNSTWDRKLKWLGQLDNCMIVVLSRLIWCHLYNEIFCLDYPLGLDDVVTKGYAHMIHAIEADGDGKDIQESINRVNKRRSESMNTLVSTKKFQEDKILRVRDCRERLYKKLSQKPICLEAETLTKHFPLLEKKVLYLAVELKQAIACSSAVYDFIEPQDSLGHIISRGSQIEDSILKDVASWRNKDGVEDISGVFCCLFPGVYRKEAQQSETLSVIKPVVLVYDNEAERQLQELSQTPPTMRPAENKISPVKSNNPSKRGFLALLLSRPKNRASTEGLKIQSIEKPNIPKRARTEPIGCSSALDLISKPRSTATTMTRAHRRHRRRSLSVRHDGERYRRYVGLNEEMCHSSNIEEAEDEEEIIRTVKPSRPHDHYIVMSPLARDRGVDTNSRESMKKSYSTHQGKGN</sequence>
<feature type="region of interest" description="Disordered" evidence="2">
    <location>
        <begin position="493"/>
        <end position="518"/>
    </location>
</feature>
<dbReference type="AlphaFoldDB" id="A0A225B2W2"/>
<comment type="caution">
    <text evidence="3">The sequence shown here is derived from an EMBL/GenBank/DDBJ whole genome shotgun (WGS) entry which is preliminary data.</text>
</comment>
<gene>
    <name evidence="3" type="ORF">UA08_00166</name>
</gene>
<dbReference type="Proteomes" id="UP000214365">
    <property type="component" value="Unassembled WGS sequence"/>
</dbReference>
<keyword evidence="1" id="KW-0175">Coiled coil</keyword>
<dbReference type="OrthoDB" id="4868352at2759"/>
<evidence type="ECO:0000256" key="2">
    <source>
        <dbReference type="SAM" id="MobiDB-lite"/>
    </source>
</evidence>
<dbReference type="GeneID" id="30999921"/>
<protein>
    <submittedName>
        <fullName evidence="3">Uncharacterized protein</fullName>
    </submittedName>
</protein>
<evidence type="ECO:0000313" key="4">
    <source>
        <dbReference type="Proteomes" id="UP000214365"/>
    </source>
</evidence>